<gene>
    <name evidence="2" type="ORF">FHW12_000819</name>
</gene>
<keyword evidence="3" id="KW-1185">Reference proteome</keyword>
<evidence type="ECO:0000256" key="1">
    <source>
        <dbReference type="SAM" id="SignalP"/>
    </source>
</evidence>
<feature type="chain" id="PRO_5032746595" description="Lipoprotein" evidence="1">
    <location>
        <begin position="36"/>
        <end position="104"/>
    </location>
</feature>
<evidence type="ECO:0000313" key="2">
    <source>
        <dbReference type="EMBL" id="MBA8886628.1"/>
    </source>
</evidence>
<dbReference type="Proteomes" id="UP000550401">
    <property type="component" value="Unassembled WGS sequence"/>
</dbReference>
<evidence type="ECO:0000313" key="3">
    <source>
        <dbReference type="Proteomes" id="UP000550401"/>
    </source>
</evidence>
<evidence type="ECO:0008006" key="4">
    <source>
        <dbReference type="Google" id="ProtNLM"/>
    </source>
</evidence>
<dbReference type="EMBL" id="JACGXL010000001">
    <property type="protein sequence ID" value="MBA8886628.1"/>
    <property type="molecule type" value="Genomic_DNA"/>
</dbReference>
<proteinExistence type="predicted"/>
<sequence>MKSDCGTNTLPAHRRRRACVALALLALLASCGVAAAHQLVAHAIAGGGGISHSPGGCRTLEGSIGETAAGVSANAGYTLRAGYWAGAGSAQRDSVFRTGFEGCQ</sequence>
<name>A0A839EZL0_9GAMM</name>
<dbReference type="RefSeq" id="WP_182529692.1">
    <property type="nucleotide sequence ID" value="NZ_JACGXL010000001.1"/>
</dbReference>
<comment type="caution">
    <text evidence="2">The sequence shown here is derived from an EMBL/GenBank/DDBJ whole genome shotgun (WGS) entry which is preliminary data.</text>
</comment>
<dbReference type="PROSITE" id="PS51257">
    <property type="entry name" value="PROKAR_LIPOPROTEIN"/>
    <property type="match status" value="1"/>
</dbReference>
<organism evidence="2 3">
    <name type="scientific">Dokdonella fugitiva</name>
    <dbReference type="NCBI Taxonomy" id="328517"/>
    <lineage>
        <taxon>Bacteria</taxon>
        <taxon>Pseudomonadati</taxon>
        <taxon>Pseudomonadota</taxon>
        <taxon>Gammaproteobacteria</taxon>
        <taxon>Lysobacterales</taxon>
        <taxon>Rhodanobacteraceae</taxon>
        <taxon>Dokdonella</taxon>
    </lineage>
</organism>
<reference evidence="2 3" key="1">
    <citation type="submission" date="2020-07" db="EMBL/GenBank/DDBJ databases">
        <title>Genomic Encyclopedia of Type Strains, Phase IV (KMG-V): Genome sequencing to study the core and pangenomes of soil and plant-associated prokaryotes.</title>
        <authorList>
            <person name="Whitman W."/>
        </authorList>
    </citation>
    <scope>NUCLEOTIDE SEQUENCE [LARGE SCALE GENOMIC DNA]</scope>
    <source>
        <strain evidence="2 3">RH2WT43</strain>
    </source>
</reference>
<dbReference type="AlphaFoldDB" id="A0A839EZL0"/>
<keyword evidence="1" id="KW-0732">Signal</keyword>
<accession>A0A839EZL0</accession>
<feature type="signal peptide" evidence="1">
    <location>
        <begin position="1"/>
        <end position="35"/>
    </location>
</feature>
<protein>
    <recommendedName>
        <fullName evidence="4">Lipoprotein</fullName>
    </recommendedName>
</protein>